<feature type="transmembrane region" description="Helical" evidence="6">
    <location>
        <begin position="21"/>
        <end position="45"/>
    </location>
</feature>
<evidence type="ECO:0000259" key="7">
    <source>
        <dbReference type="Pfam" id="PF12698"/>
    </source>
</evidence>
<keyword evidence="2" id="KW-1003">Cell membrane</keyword>
<keyword evidence="5 6" id="KW-0472">Membrane</keyword>
<evidence type="ECO:0000313" key="9">
    <source>
        <dbReference type="Proteomes" id="UP000220922"/>
    </source>
</evidence>
<evidence type="ECO:0000256" key="1">
    <source>
        <dbReference type="ARBA" id="ARBA00004651"/>
    </source>
</evidence>
<feature type="domain" description="ABC-2 type transporter transmembrane" evidence="7">
    <location>
        <begin position="23"/>
        <end position="341"/>
    </location>
</feature>
<dbReference type="InterPro" id="IPR051449">
    <property type="entry name" value="ABC-2_transporter_component"/>
</dbReference>
<evidence type="ECO:0000256" key="3">
    <source>
        <dbReference type="ARBA" id="ARBA00022692"/>
    </source>
</evidence>
<dbReference type="PANTHER" id="PTHR30294">
    <property type="entry name" value="MEMBRANE COMPONENT OF ABC TRANSPORTER YHHJ-RELATED"/>
    <property type="match status" value="1"/>
</dbReference>
<dbReference type="RefSeq" id="WP_097651526.1">
    <property type="nucleotide sequence ID" value="NZ_LYXE01000063.1"/>
</dbReference>
<dbReference type="EMBL" id="LYXE01000063">
    <property type="protein sequence ID" value="PDV99764.1"/>
    <property type="molecule type" value="Genomic_DNA"/>
</dbReference>
<name>A0A2H3L4J8_9CHLR</name>
<feature type="transmembrane region" description="Helical" evidence="6">
    <location>
        <begin position="166"/>
        <end position="189"/>
    </location>
</feature>
<dbReference type="AlphaFoldDB" id="A0A2H3L4J8"/>
<dbReference type="Proteomes" id="UP000220922">
    <property type="component" value="Unassembled WGS sequence"/>
</dbReference>
<dbReference type="GO" id="GO:0140359">
    <property type="term" value="F:ABC-type transporter activity"/>
    <property type="evidence" value="ECO:0007669"/>
    <property type="project" value="InterPro"/>
</dbReference>
<evidence type="ECO:0000256" key="2">
    <source>
        <dbReference type="ARBA" id="ARBA00022475"/>
    </source>
</evidence>
<keyword evidence="4 6" id="KW-1133">Transmembrane helix</keyword>
<feature type="transmembrane region" description="Helical" evidence="6">
    <location>
        <begin position="210"/>
        <end position="235"/>
    </location>
</feature>
<proteinExistence type="predicted"/>
<feature type="transmembrane region" description="Helical" evidence="6">
    <location>
        <begin position="276"/>
        <end position="297"/>
    </location>
</feature>
<comment type="subcellular location">
    <subcellularLocation>
        <location evidence="1">Cell membrane</location>
        <topology evidence="1">Multi-pass membrane protein</topology>
    </subcellularLocation>
</comment>
<evidence type="ECO:0000256" key="6">
    <source>
        <dbReference type="SAM" id="Phobius"/>
    </source>
</evidence>
<keyword evidence="3 6" id="KW-0812">Transmembrane</keyword>
<dbReference type="Pfam" id="PF12698">
    <property type="entry name" value="ABC2_membrane_3"/>
    <property type="match status" value="1"/>
</dbReference>
<reference evidence="8 9" key="1">
    <citation type="submission" date="2016-05" db="EMBL/GenBank/DDBJ databases">
        <authorList>
            <person name="Lavstsen T."/>
            <person name="Jespersen J.S."/>
        </authorList>
    </citation>
    <scope>NUCLEOTIDE SEQUENCE [LARGE SCALE GENOMIC DNA]</scope>
    <source>
        <strain evidence="8 9">B7-9</strain>
    </source>
</reference>
<evidence type="ECO:0000313" key="8">
    <source>
        <dbReference type="EMBL" id="PDV99764.1"/>
    </source>
</evidence>
<evidence type="ECO:0000256" key="5">
    <source>
        <dbReference type="ARBA" id="ARBA00023136"/>
    </source>
</evidence>
<gene>
    <name evidence="8" type="ORF">A9Q02_00685</name>
</gene>
<dbReference type="OrthoDB" id="146624at2"/>
<feature type="transmembrane region" description="Helical" evidence="6">
    <location>
        <begin position="323"/>
        <end position="344"/>
    </location>
</feature>
<dbReference type="InterPro" id="IPR013525">
    <property type="entry name" value="ABC2_TM"/>
</dbReference>
<keyword evidence="9" id="KW-1185">Reference proteome</keyword>
<feature type="transmembrane region" description="Helical" evidence="6">
    <location>
        <begin position="241"/>
        <end position="264"/>
    </location>
</feature>
<dbReference type="GO" id="GO:0005886">
    <property type="term" value="C:plasma membrane"/>
    <property type="evidence" value="ECO:0007669"/>
    <property type="project" value="UniProtKB-SubCell"/>
</dbReference>
<accession>A0A2H3L4J8</accession>
<sequence>MSLYRVGVLLYRELVQGPKNIIFIFAVVVPLVLSLALALLFGTLFSGKPRLGIVDEGSSRLSQSAAAMTSIRLTIFATQVELEAATRRGAIDMGVVVPADFDAQLAAGQPTTMIAYVWGESLLKDRALLSTALVAWTRQIAGQELPVTLTTTILGDTVALPWQDRILPLLILMSVVFGAMMLPASSLVSEKQHRTLTALAITPATTADVYLAKGLLGVGLSTVMALVVLALNGALNERTGLVAGVLLLGAIFSAELGIVMGVLVKDVNSLFATIKAIGLLLYAPALIALFPDIPQWIARIFPTYYLVQPVIEIVQHNARLADIAGLLGVLLALIAVTGAILAGLTRRNYRLGTV</sequence>
<organism evidence="8 9">
    <name type="scientific">Candidatus Chloroploca asiatica</name>
    <dbReference type="NCBI Taxonomy" id="1506545"/>
    <lineage>
        <taxon>Bacteria</taxon>
        <taxon>Bacillati</taxon>
        <taxon>Chloroflexota</taxon>
        <taxon>Chloroflexia</taxon>
        <taxon>Chloroflexales</taxon>
        <taxon>Chloroflexineae</taxon>
        <taxon>Oscillochloridaceae</taxon>
        <taxon>Candidatus Chloroploca</taxon>
    </lineage>
</organism>
<comment type="caution">
    <text evidence="8">The sequence shown here is derived from an EMBL/GenBank/DDBJ whole genome shotgun (WGS) entry which is preliminary data.</text>
</comment>
<protein>
    <submittedName>
        <fullName evidence="8">ABC transporter</fullName>
    </submittedName>
</protein>
<evidence type="ECO:0000256" key="4">
    <source>
        <dbReference type="ARBA" id="ARBA00022989"/>
    </source>
</evidence>
<dbReference type="PANTHER" id="PTHR30294:SF29">
    <property type="entry name" value="MULTIDRUG ABC TRANSPORTER PERMEASE YBHS-RELATED"/>
    <property type="match status" value="1"/>
</dbReference>